<dbReference type="GO" id="GO:0004519">
    <property type="term" value="F:endonuclease activity"/>
    <property type="evidence" value="ECO:0007669"/>
    <property type="project" value="UniProtKB-KW"/>
</dbReference>
<feature type="domain" description="TNase-like" evidence="5">
    <location>
        <begin position="42"/>
        <end position="155"/>
    </location>
</feature>
<dbReference type="Proteomes" id="UP000229816">
    <property type="component" value="Unassembled WGS sequence"/>
</dbReference>
<protein>
    <recommendedName>
        <fullName evidence="5">TNase-like domain-containing protein</fullName>
    </recommendedName>
</protein>
<keyword evidence="4" id="KW-0812">Transmembrane</keyword>
<evidence type="ECO:0000259" key="5">
    <source>
        <dbReference type="PROSITE" id="PS50830"/>
    </source>
</evidence>
<evidence type="ECO:0000256" key="2">
    <source>
        <dbReference type="ARBA" id="ARBA00022759"/>
    </source>
</evidence>
<keyword evidence="4" id="KW-0472">Membrane</keyword>
<evidence type="ECO:0000256" key="1">
    <source>
        <dbReference type="ARBA" id="ARBA00022722"/>
    </source>
</evidence>
<evidence type="ECO:0000313" key="6">
    <source>
        <dbReference type="EMBL" id="PJC28369.1"/>
    </source>
</evidence>
<evidence type="ECO:0000313" key="7">
    <source>
        <dbReference type="Proteomes" id="UP000229816"/>
    </source>
</evidence>
<evidence type="ECO:0000256" key="4">
    <source>
        <dbReference type="SAM" id="Phobius"/>
    </source>
</evidence>
<reference evidence="7" key="1">
    <citation type="submission" date="2017-09" db="EMBL/GenBank/DDBJ databases">
        <title>Depth-based differentiation of microbial function through sediment-hosted aquifers and enrichment of novel symbionts in the deep terrestrial subsurface.</title>
        <authorList>
            <person name="Probst A.J."/>
            <person name="Ladd B."/>
            <person name="Jarett J.K."/>
            <person name="Geller-Mcgrath D.E."/>
            <person name="Sieber C.M.K."/>
            <person name="Emerson J.B."/>
            <person name="Anantharaman K."/>
            <person name="Thomas B.C."/>
            <person name="Malmstrom R."/>
            <person name="Stieglmeier M."/>
            <person name="Klingl A."/>
            <person name="Woyke T."/>
            <person name="Ryan C.M."/>
            <person name="Banfield J.F."/>
        </authorList>
    </citation>
    <scope>NUCLEOTIDE SEQUENCE [LARGE SCALE GENOMIC DNA]</scope>
</reference>
<keyword evidence="2" id="KW-0255">Endonuclease</keyword>
<keyword evidence="4" id="KW-1133">Transmembrane helix</keyword>
<organism evidence="6 7">
    <name type="scientific">Candidatus Shapirobacteria bacterium CG_4_9_14_0_2_um_filter_39_11</name>
    <dbReference type="NCBI Taxonomy" id="1974478"/>
    <lineage>
        <taxon>Bacteria</taxon>
        <taxon>Candidatus Shapironibacteriota</taxon>
    </lineage>
</organism>
<dbReference type="EMBL" id="PFSF01000012">
    <property type="protein sequence ID" value="PJC28369.1"/>
    <property type="molecule type" value="Genomic_DNA"/>
</dbReference>
<dbReference type="Pfam" id="PF00565">
    <property type="entry name" value="SNase"/>
    <property type="match status" value="1"/>
</dbReference>
<dbReference type="InterPro" id="IPR035437">
    <property type="entry name" value="SNase_OB-fold_sf"/>
</dbReference>
<proteinExistence type="predicted"/>
<dbReference type="PANTHER" id="PTHR12302:SF3">
    <property type="entry name" value="SERINE_THREONINE-PROTEIN KINASE 31"/>
    <property type="match status" value="1"/>
</dbReference>
<dbReference type="GO" id="GO:0016787">
    <property type="term" value="F:hydrolase activity"/>
    <property type="evidence" value="ECO:0007669"/>
    <property type="project" value="UniProtKB-KW"/>
</dbReference>
<keyword evidence="1" id="KW-0540">Nuclease</keyword>
<gene>
    <name evidence="6" type="ORF">CO054_00460</name>
</gene>
<dbReference type="SMART" id="SM00318">
    <property type="entry name" value="SNc"/>
    <property type="match status" value="1"/>
</dbReference>
<dbReference type="Gene3D" id="2.40.50.90">
    <property type="match status" value="1"/>
</dbReference>
<dbReference type="PANTHER" id="PTHR12302">
    <property type="entry name" value="EBNA2 BINDING PROTEIN P100"/>
    <property type="match status" value="1"/>
</dbReference>
<dbReference type="AlphaFoldDB" id="A0A2M8ETC8"/>
<dbReference type="InterPro" id="IPR016071">
    <property type="entry name" value="Staphylococal_nuclease_OB-fold"/>
</dbReference>
<comment type="caution">
    <text evidence="6">The sequence shown here is derived from an EMBL/GenBank/DDBJ whole genome shotgun (WGS) entry which is preliminary data.</text>
</comment>
<evidence type="ECO:0000256" key="3">
    <source>
        <dbReference type="ARBA" id="ARBA00022801"/>
    </source>
</evidence>
<dbReference type="SUPFAM" id="SSF50199">
    <property type="entry name" value="Staphylococcal nuclease"/>
    <property type="match status" value="1"/>
</dbReference>
<dbReference type="PROSITE" id="PS50830">
    <property type="entry name" value="TNASE_3"/>
    <property type="match status" value="1"/>
</dbReference>
<feature type="transmembrane region" description="Helical" evidence="4">
    <location>
        <begin position="12"/>
        <end position="31"/>
    </location>
</feature>
<accession>A0A2M8ETC8</accession>
<sequence>MIKKRKKVLRILGALGILGFLGSVILNIHLFQKTEKLGQGIKVLEVLDGDTILLDGKVRLRLRHLDAPELEFCGGEEAKNLLEGLVKGKRVVLEEYILDQQGRPMALVYLDNKLVNEEMLKSGWARYHADQSSKKDQLKEAGQKAKEEKKGIYSPKCYQTENLENPKCEIKGNIDKVTDTRLYYYPGCAQYEFTIVEKDIGEDWFCTEKEAREAGFEKAKTCY</sequence>
<keyword evidence="3" id="KW-0378">Hydrolase</keyword>
<name>A0A2M8ETC8_9BACT</name>